<feature type="domain" description="Protein kinase" evidence="7">
    <location>
        <begin position="467"/>
        <end position="758"/>
    </location>
</feature>
<dbReference type="OrthoDB" id="4062651at2759"/>
<dbReference type="SUPFAM" id="SSF56112">
    <property type="entry name" value="Protein kinase-like (PK-like)"/>
    <property type="match status" value="1"/>
</dbReference>
<evidence type="ECO:0000256" key="3">
    <source>
        <dbReference type="ARBA" id="ARBA00022777"/>
    </source>
</evidence>
<accession>A0A9P4R1D4</accession>
<dbReference type="GO" id="GO:0005737">
    <property type="term" value="C:cytoplasm"/>
    <property type="evidence" value="ECO:0007669"/>
    <property type="project" value="TreeGrafter"/>
</dbReference>
<evidence type="ECO:0000256" key="4">
    <source>
        <dbReference type="ARBA" id="ARBA00022840"/>
    </source>
</evidence>
<dbReference type="InterPro" id="IPR000719">
    <property type="entry name" value="Prot_kinase_dom"/>
</dbReference>
<reference evidence="8" key="1">
    <citation type="journal article" date="2020" name="Stud. Mycol.">
        <title>101 Dothideomycetes genomes: a test case for predicting lifestyles and emergence of pathogens.</title>
        <authorList>
            <person name="Haridas S."/>
            <person name="Albert R."/>
            <person name="Binder M."/>
            <person name="Bloem J."/>
            <person name="Labutti K."/>
            <person name="Salamov A."/>
            <person name="Andreopoulos B."/>
            <person name="Baker S."/>
            <person name="Barry K."/>
            <person name="Bills G."/>
            <person name="Bluhm B."/>
            <person name="Cannon C."/>
            <person name="Castanera R."/>
            <person name="Culley D."/>
            <person name="Daum C."/>
            <person name="Ezra D."/>
            <person name="Gonzalez J."/>
            <person name="Henrissat B."/>
            <person name="Kuo A."/>
            <person name="Liang C."/>
            <person name="Lipzen A."/>
            <person name="Lutzoni F."/>
            <person name="Magnuson J."/>
            <person name="Mondo S."/>
            <person name="Nolan M."/>
            <person name="Ohm R."/>
            <person name="Pangilinan J."/>
            <person name="Park H.-J."/>
            <person name="Ramirez L."/>
            <person name="Alfaro M."/>
            <person name="Sun H."/>
            <person name="Tritt A."/>
            <person name="Yoshinaga Y."/>
            <person name="Zwiers L.-H."/>
            <person name="Turgeon B."/>
            <person name="Goodwin S."/>
            <person name="Spatafora J."/>
            <person name="Crous P."/>
            <person name="Grigoriev I."/>
        </authorList>
    </citation>
    <scope>NUCLEOTIDE SEQUENCE</scope>
    <source>
        <strain evidence="8">CBS 125425</strain>
    </source>
</reference>
<comment type="similarity">
    <text evidence="5">Belongs to the protein kinase superfamily. Ser/Thr protein kinase family. GCN2 subfamily.</text>
</comment>
<sequence>MSTNSHARATWSPNAIQRDKLSEVYEAYQLFCDIGWHQVAWRNLYLALASYLSVYFEIQSAQLPRRPHSSCARYLGTLDIAEIEQAVSDIVYVLLRRSRYHAQDELETGPQARLSTLAKRNFHNLLLDLTNELNNCSTGYIPEEAWKRGHSNDTSIVDRLVVLTWNESVFFDELGVLREIEQKTSSLFNVPRRLLRRALSARTTSARPKRPTENPRPSTIAVEHLTHDAAKNMRPQGPSVVDMSGNAMYPMDQALPWPPGSPLSTDLQADSRLRSILEEDETQRSDTEDTLVWPDDDEEIIQASRASNASLSFDINSIVVRAVSKGSIKLAAKRSSIIVRDLDELDISGTLAIPHMLPDDGASTLSINRISFTSGTSRPSGHDSFLTAQSHVSMPDFATTRSGRASIDTFLSFTPTATDRDELTSSGPYQAMLLQRDLVPSPMVETNWSGRGQNTEYGIDERDSIPLLAEKILGQTRNALVESVRCKRVRLVRKTLRCNKWTGLKREDALQEVQHLYRVQHSHIVRLVGTYVIGPDLAILTYPCAEWNLEQFLRATRDAPDVSERCGALRHFFTCLAKVLDFMHSFPLKHMDIKPQNLLVRDVSGSSVDRSNVYKIYITDFGISRSYDSIEESETETPTSFTRAYAAMEVVLQESRGLSADIFSLGCVYAEMLATILDSSTTVHDTTSQWESLQAARDRTDIGTRPYHSAVAEVRTWLHQLPLDEPELIAVAEWTYKMIDMDSSQRPSARQIADDPHLPFACISCTLREGPEQFEAAIPASIEPP</sequence>
<evidence type="ECO:0000313" key="8">
    <source>
        <dbReference type="EMBL" id="KAF2737372.1"/>
    </source>
</evidence>
<dbReference type="PANTHER" id="PTHR11042">
    <property type="entry name" value="EUKARYOTIC TRANSLATION INITIATION FACTOR 2-ALPHA KINASE EIF2-ALPHA KINASE -RELATED"/>
    <property type="match status" value="1"/>
</dbReference>
<keyword evidence="2" id="KW-0547">Nucleotide-binding</keyword>
<dbReference type="SMART" id="SM00220">
    <property type="entry name" value="S_TKc"/>
    <property type="match status" value="1"/>
</dbReference>
<evidence type="ECO:0000256" key="1">
    <source>
        <dbReference type="ARBA" id="ARBA00022679"/>
    </source>
</evidence>
<dbReference type="InterPro" id="IPR008271">
    <property type="entry name" value="Ser/Thr_kinase_AS"/>
</dbReference>
<comment type="caution">
    <text evidence="8">The sequence shown here is derived from an EMBL/GenBank/DDBJ whole genome shotgun (WGS) entry which is preliminary data.</text>
</comment>
<feature type="region of interest" description="Disordered" evidence="6">
    <location>
        <begin position="199"/>
        <end position="218"/>
    </location>
</feature>
<dbReference type="PANTHER" id="PTHR11042:SF190">
    <property type="entry name" value="MITOSIS INHIBITOR PROTEIN KINASE MIK1"/>
    <property type="match status" value="1"/>
</dbReference>
<protein>
    <submittedName>
        <fullName evidence="8">Kinase-like protein</fullName>
    </submittedName>
</protein>
<keyword evidence="4" id="KW-0067">ATP-binding</keyword>
<evidence type="ECO:0000259" key="7">
    <source>
        <dbReference type="PROSITE" id="PS50011"/>
    </source>
</evidence>
<evidence type="ECO:0000256" key="6">
    <source>
        <dbReference type="SAM" id="MobiDB-lite"/>
    </source>
</evidence>
<dbReference type="GO" id="GO:0004672">
    <property type="term" value="F:protein kinase activity"/>
    <property type="evidence" value="ECO:0007669"/>
    <property type="project" value="InterPro"/>
</dbReference>
<gene>
    <name evidence="8" type="ORF">EJ04DRAFT_117473</name>
</gene>
<dbReference type="InterPro" id="IPR011009">
    <property type="entry name" value="Kinase-like_dom_sf"/>
</dbReference>
<dbReference type="Gene3D" id="1.10.510.10">
    <property type="entry name" value="Transferase(Phosphotransferase) domain 1"/>
    <property type="match status" value="1"/>
</dbReference>
<keyword evidence="1" id="KW-0808">Transferase</keyword>
<dbReference type="GO" id="GO:0110031">
    <property type="term" value="P:negative regulation of G2/MI transition of meiotic cell cycle"/>
    <property type="evidence" value="ECO:0007669"/>
    <property type="project" value="TreeGrafter"/>
</dbReference>
<keyword evidence="9" id="KW-1185">Reference proteome</keyword>
<dbReference type="GO" id="GO:0005634">
    <property type="term" value="C:nucleus"/>
    <property type="evidence" value="ECO:0007669"/>
    <property type="project" value="TreeGrafter"/>
</dbReference>
<dbReference type="CDD" id="cd00180">
    <property type="entry name" value="PKc"/>
    <property type="match status" value="1"/>
</dbReference>
<proteinExistence type="inferred from homology"/>
<dbReference type="GO" id="GO:0005524">
    <property type="term" value="F:ATP binding"/>
    <property type="evidence" value="ECO:0007669"/>
    <property type="project" value="UniProtKB-KW"/>
</dbReference>
<organism evidence="8 9">
    <name type="scientific">Polyplosphaeria fusca</name>
    <dbReference type="NCBI Taxonomy" id="682080"/>
    <lineage>
        <taxon>Eukaryota</taxon>
        <taxon>Fungi</taxon>
        <taxon>Dikarya</taxon>
        <taxon>Ascomycota</taxon>
        <taxon>Pezizomycotina</taxon>
        <taxon>Dothideomycetes</taxon>
        <taxon>Pleosporomycetidae</taxon>
        <taxon>Pleosporales</taxon>
        <taxon>Tetraplosphaeriaceae</taxon>
        <taxon>Polyplosphaeria</taxon>
    </lineage>
</organism>
<evidence type="ECO:0000256" key="5">
    <source>
        <dbReference type="ARBA" id="ARBA00037982"/>
    </source>
</evidence>
<keyword evidence="3 8" id="KW-0418">Kinase</keyword>
<dbReference type="EMBL" id="ML996116">
    <property type="protein sequence ID" value="KAF2737372.1"/>
    <property type="molecule type" value="Genomic_DNA"/>
</dbReference>
<evidence type="ECO:0000256" key="2">
    <source>
        <dbReference type="ARBA" id="ARBA00022741"/>
    </source>
</evidence>
<dbReference type="PROSITE" id="PS50011">
    <property type="entry name" value="PROTEIN_KINASE_DOM"/>
    <property type="match status" value="1"/>
</dbReference>
<dbReference type="InterPro" id="IPR050339">
    <property type="entry name" value="CC_SR_Kinase"/>
</dbReference>
<evidence type="ECO:0000313" key="9">
    <source>
        <dbReference type="Proteomes" id="UP000799444"/>
    </source>
</evidence>
<dbReference type="Proteomes" id="UP000799444">
    <property type="component" value="Unassembled WGS sequence"/>
</dbReference>
<dbReference type="PROSITE" id="PS00108">
    <property type="entry name" value="PROTEIN_KINASE_ST"/>
    <property type="match status" value="1"/>
</dbReference>
<name>A0A9P4R1D4_9PLEO</name>
<dbReference type="AlphaFoldDB" id="A0A9P4R1D4"/>
<dbReference type="Pfam" id="PF00069">
    <property type="entry name" value="Pkinase"/>
    <property type="match status" value="1"/>
</dbReference>